<dbReference type="AlphaFoldDB" id="A0A7W9SRR8"/>
<keyword evidence="1" id="KW-1133">Transmembrane helix</keyword>
<proteinExistence type="predicted"/>
<feature type="transmembrane region" description="Helical" evidence="1">
    <location>
        <begin position="81"/>
        <end position="99"/>
    </location>
</feature>
<evidence type="ECO:0000256" key="1">
    <source>
        <dbReference type="SAM" id="Phobius"/>
    </source>
</evidence>
<dbReference type="RefSeq" id="WP_184196585.1">
    <property type="nucleotide sequence ID" value="NZ_JACHGW010000002.1"/>
</dbReference>
<sequence length="490" mass="55132">MNHPNAADWIGLVRGEHSWLVTARLRRHLKHCPHCAVELKEITHLLATAKPKEAIASKSLADKTRDALPLPPAQGRKLRSLGLVGGVALVAGATLFFVIPGSPLRPTPSFAQVEAAMEKIQTVHWTETLTVKGMWAFGPKGGHVVGADKVHPTSVYDCWAQLEPSRLVRRLVPKGIEDLSDERMFIDYEKVWDYRKTKYSLTYMLIPTSLALKVPPRKNNVIDQIVLPTDDLQRTETVNGGTTPLKVIYSPWKQAEESLSGRRALKFTRQVTTIRKSDKRITAVVVWVDPETMRVVRREETSPFFRKVAESFHYNTAPPAGALELPLPRIGESFRFINLATERRNSKANAEAARALIPQVLDAYSKRDTDRFLALWDWDTVGKQDATKLQTQWSKAVQDHTPYKTWRYGALTTGFAGGMLYQRKSESEPFPPTYPATDAVLGAWVTTEKNAHPTLAEAVFSLTKRSGQWRIQSLRLSKDPLPPLWLKGKH</sequence>
<keyword evidence="1" id="KW-0472">Membrane</keyword>
<reference evidence="2 3" key="1">
    <citation type="submission" date="2020-08" db="EMBL/GenBank/DDBJ databases">
        <title>Genomic Encyclopedia of Type Strains, Phase IV (KMG-IV): sequencing the most valuable type-strain genomes for metagenomic binning, comparative biology and taxonomic classification.</title>
        <authorList>
            <person name="Goeker M."/>
        </authorList>
    </citation>
    <scope>NUCLEOTIDE SEQUENCE [LARGE SCALE GENOMIC DNA]</scope>
    <source>
        <strain evidence="2 3">DSM 23562</strain>
    </source>
</reference>
<gene>
    <name evidence="2" type="ORF">HNQ39_002654</name>
</gene>
<protein>
    <submittedName>
        <fullName evidence="2">Uncharacterized protein</fullName>
    </submittedName>
</protein>
<name>A0A7W9SRR8_ARMRO</name>
<keyword evidence="3" id="KW-1185">Reference proteome</keyword>
<keyword evidence="1" id="KW-0812">Transmembrane</keyword>
<dbReference type="Proteomes" id="UP000520814">
    <property type="component" value="Unassembled WGS sequence"/>
</dbReference>
<organism evidence="2 3">
    <name type="scientific">Armatimonas rosea</name>
    <dbReference type="NCBI Taxonomy" id="685828"/>
    <lineage>
        <taxon>Bacteria</taxon>
        <taxon>Bacillati</taxon>
        <taxon>Armatimonadota</taxon>
        <taxon>Armatimonadia</taxon>
        <taxon>Armatimonadales</taxon>
        <taxon>Armatimonadaceae</taxon>
        <taxon>Armatimonas</taxon>
    </lineage>
</organism>
<evidence type="ECO:0000313" key="3">
    <source>
        <dbReference type="Proteomes" id="UP000520814"/>
    </source>
</evidence>
<evidence type="ECO:0000313" key="2">
    <source>
        <dbReference type="EMBL" id="MBB6050863.1"/>
    </source>
</evidence>
<accession>A0A7W9SRR8</accession>
<comment type="caution">
    <text evidence="2">The sequence shown here is derived from an EMBL/GenBank/DDBJ whole genome shotgun (WGS) entry which is preliminary data.</text>
</comment>
<dbReference type="EMBL" id="JACHGW010000002">
    <property type="protein sequence ID" value="MBB6050863.1"/>
    <property type="molecule type" value="Genomic_DNA"/>
</dbReference>